<dbReference type="NCBIfam" id="TIGR02605">
    <property type="entry name" value="CxxC_CxxC_SSSS"/>
    <property type="match status" value="1"/>
</dbReference>
<evidence type="ECO:0000256" key="1">
    <source>
        <dbReference type="SAM" id="MobiDB-lite"/>
    </source>
</evidence>
<keyword evidence="4" id="KW-1185">Reference proteome</keyword>
<dbReference type="SMART" id="SM00834">
    <property type="entry name" value="CxxC_CXXC_SSSS"/>
    <property type="match status" value="1"/>
</dbReference>
<dbReference type="RefSeq" id="WP_166032283.1">
    <property type="nucleotide sequence ID" value="NZ_CP048877.1"/>
</dbReference>
<proteinExistence type="predicted"/>
<gene>
    <name evidence="3" type="ORF">G4V39_07205</name>
</gene>
<name>A0A6G7PWY8_9BACT</name>
<reference evidence="3 4" key="1">
    <citation type="submission" date="2020-02" db="EMBL/GenBank/DDBJ databases">
        <title>Genome analysis of Thermosulfuriphilus ammonigenes ST65T, an anaerobic thermophilic chemolithoautotrophic bacterium isolated from a deep-sea hydrothermal vent.</title>
        <authorList>
            <person name="Slobodkina G."/>
            <person name="Allioux M."/>
            <person name="Merkel A."/>
            <person name="Alain K."/>
            <person name="Jebbar M."/>
            <person name="Slobodkin A."/>
        </authorList>
    </citation>
    <scope>NUCLEOTIDE SEQUENCE [LARGE SCALE GENOMIC DNA]</scope>
    <source>
        <strain evidence="3 4">ST65</strain>
    </source>
</reference>
<feature type="compositionally biased region" description="Basic and acidic residues" evidence="1">
    <location>
        <begin position="127"/>
        <end position="136"/>
    </location>
</feature>
<evidence type="ECO:0000313" key="3">
    <source>
        <dbReference type="EMBL" id="QIJ72066.1"/>
    </source>
</evidence>
<sequence>MPIYEYWCLNCRRISSHLVLNTATFEPYCNHCGGRRVKKLISRVNVRLSEETRLERLTDPSLLGGLDENDPRSMMKLIEKMGPLAGDDLEEDFGQMMEEAMEEMEQGSKEDSTSEEAASLSEAVQTTEDKTTRGEV</sequence>
<dbReference type="EMBL" id="CP048877">
    <property type="protein sequence ID" value="QIJ72066.1"/>
    <property type="molecule type" value="Genomic_DNA"/>
</dbReference>
<accession>A0A6G7PWY8</accession>
<dbReference type="Proteomes" id="UP000502179">
    <property type="component" value="Chromosome"/>
</dbReference>
<dbReference type="AlphaFoldDB" id="A0A6G7PWY8"/>
<dbReference type="KEGG" id="tav:G4V39_07205"/>
<feature type="region of interest" description="Disordered" evidence="1">
    <location>
        <begin position="100"/>
        <end position="136"/>
    </location>
</feature>
<dbReference type="Pfam" id="PF09723">
    <property type="entry name" value="Zn_ribbon_8"/>
    <property type="match status" value="1"/>
</dbReference>
<evidence type="ECO:0000313" key="4">
    <source>
        <dbReference type="Proteomes" id="UP000502179"/>
    </source>
</evidence>
<evidence type="ECO:0000259" key="2">
    <source>
        <dbReference type="SMART" id="SM00834"/>
    </source>
</evidence>
<protein>
    <submittedName>
        <fullName evidence="3">Zinc ribbon domain-containing protein</fullName>
    </submittedName>
</protein>
<dbReference type="InterPro" id="IPR013429">
    <property type="entry name" value="Regulatory_FmdB_Zinc_ribbon"/>
</dbReference>
<organism evidence="3 4">
    <name type="scientific">Thermosulfuriphilus ammonigenes</name>
    <dbReference type="NCBI Taxonomy" id="1936021"/>
    <lineage>
        <taxon>Bacteria</taxon>
        <taxon>Pseudomonadati</taxon>
        <taxon>Thermodesulfobacteriota</taxon>
        <taxon>Thermodesulfobacteria</taxon>
        <taxon>Thermodesulfobacteriales</taxon>
        <taxon>Thermodesulfobacteriaceae</taxon>
        <taxon>Thermosulfuriphilus</taxon>
    </lineage>
</organism>
<feature type="domain" description="Putative regulatory protein FmdB zinc ribbon" evidence="2">
    <location>
        <begin position="1"/>
        <end position="42"/>
    </location>
</feature>